<proteinExistence type="predicted"/>
<evidence type="ECO:0000313" key="2">
    <source>
        <dbReference type="EMBL" id="GAS83895.1"/>
    </source>
</evidence>
<gene>
    <name evidence="2" type="ORF">PAHA3_3997</name>
</gene>
<dbReference type="PANTHER" id="PTHR46825">
    <property type="entry name" value="D-ALANYL-D-ALANINE-CARBOXYPEPTIDASE/ENDOPEPTIDASE AMPH"/>
    <property type="match status" value="1"/>
</dbReference>
<feature type="domain" description="Beta-lactamase-related" evidence="1">
    <location>
        <begin position="18"/>
        <end position="307"/>
    </location>
</feature>
<dbReference type="InterPro" id="IPR001466">
    <property type="entry name" value="Beta-lactam-related"/>
</dbReference>
<reference evidence="2 3" key="1">
    <citation type="journal article" date="2016" name="Genome Announc.">
        <title>Draft Genome Sequence of Paenibacillus amylolyticus Heshi-A3, Isolated from Fermented Rice Bran in a Japanese Fermented Seafood Dish.</title>
        <authorList>
            <person name="Akuzawa S."/>
            <person name="Nagaoka J."/>
            <person name="Kanekatsu M."/>
            <person name="Kubota E."/>
            <person name="Ohtake R."/>
            <person name="Suzuki T."/>
            <person name="Kanesaki Y."/>
        </authorList>
    </citation>
    <scope>NUCLEOTIDE SEQUENCE [LARGE SCALE GENOMIC DNA]</scope>
    <source>
        <strain evidence="2 3">Heshi-A3</strain>
    </source>
</reference>
<dbReference type="InterPro" id="IPR050491">
    <property type="entry name" value="AmpC-like"/>
</dbReference>
<protein>
    <submittedName>
        <fullName evidence="2">Beta-lactamase</fullName>
    </submittedName>
</protein>
<accession>A0A117I2K2</accession>
<comment type="caution">
    <text evidence="2">The sequence shown here is derived from an EMBL/GenBank/DDBJ whole genome shotgun (WGS) entry which is preliminary data.</text>
</comment>
<dbReference type="RefSeq" id="WP_062836395.1">
    <property type="nucleotide sequence ID" value="NZ_BCNV01000004.1"/>
</dbReference>
<dbReference type="InterPro" id="IPR012338">
    <property type="entry name" value="Beta-lactam/transpept-like"/>
</dbReference>
<name>A0A117I2K2_PAEAM</name>
<dbReference type="AlphaFoldDB" id="A0A117I2K2"/>
<dbReference type="EMBL" id="BCNV01000004">
    <property type="protein sequence ID" value="GAS83895.1"/>
    <property type="molecule type" value="Genomic_DNA"/>
</dbReference>
<organism evidence="2 3">
    <name type="scientific">Paenibacillus amylolyticus</name>
    <dbReference type="NCBI Taxonomy" id="1451"/>
    <lineage>
        <taxon>Bacteria</taxon>
        <taxon>Bacillati</taxon>
        <taxon>Bacillota</taxon>
        <taxon>Bacilli</taxon>
        <taxon>Bacillales</taxon>
        <taxon>Paenibacillaceae</taxon>
        <taxon>Paenibacillus</taxon>
    </lineage>
</organism>
<dbReference type="PANTHER" id="PTHR46825:SF8">
    <property type="entry name" value="BETA-LACTAMASE-RELATED"/>
    <property type="match status" value="1"/>
</dbReference>
<dbReference type="Gene3D" id="3.40.710.10">
    <property type="entry name" value="DD-peptidase/beta-lactamase superfamily"/>
    <property type="match status" value="1"/>
</dbReference>
<reference evidence="3" key="2">
    <citation type="submission" date="2016-01" db="EMBL/GenBank/DDBJ databases">
        <title>Draft Genome Sequence of Paenibacillus amylolyticus Heshi-A3 that Was Isolated from Fermented Rice Bran with Aging Salted Mackerel, Which Was Named Heshiko as Traditional Fermented Seafood in Japan.</title>
        <authorList>
            <person name="Akuzawa S."/>
            <person name="Nakagawa J."/>
            <person name="Kanekatsu T."/>
            <person name="Kubota E."/>
            <person name="Ohtake R."/>
            <person name="Suzuki T."/>
            <person name="Kanesaki Y."/>
        </authorList>
    </citation>
    <scope>NUCLEOTIDE SEQUENCE [LARGE SCALE GENOMIC DNA]</scope>
    <source>
        <strain evidence="3">Heshi-A3</strain>
    </source>
</reference>
<dbReference type="Proteomes" id="UP000069697">
    <property type="component" value="Unassembled WGS sequence"/>
</dbReference>
<dbReference type="SUPFAM" id="SSF56601">
    <property type="entry name" value="beta-lactamase/transpeptidase-like"/>
    <property type="match status" value="1"/>
</dbReference>
<sequence>MRDLQDFVSDYIKGKKHLHLEIGIITKGDIEYHSVGNPQKKSTAAPEHRLFEIGSVTKLFTSILLLELEHQEQLSTDDTVGKYIHNGKNDYLNKVSLKSLATHTSGLPGMATNLSSKKNRYNPFSNYTEDDLLAFLSDADFTDQMGSFEYSNTGVGLLGYILCKVSGSTYDDLLKKYITGPLKMTETAVMLNAEQNGRFVDGHTSTGKKMPHWDTGVHEGAGAIKSSLHDMCLFVQANLNEDHPPVSAMQQSHMPVMIGDSTHRYGWFSDHISDQNILWHNGSTFGFSSYLAINKQQGIGVVLLSNYCFGSASIVDEYLDAIFKFITKKDLYPLMPLDPVGNKILEAMMQR</sequence>
<evidence type="ECO:0000259" key="1">
    <source>
        <dbReference type="Pfam" id="PF00144"/>
    </source>
</evidence>
<dbReference type="Pfam" id="PF00144">
    <property type="entry name" value="Beta-lactamase"/>
    <property type="match status" value="1"/>
</dbReference>
<evidence type="ECO:0000313" key="3">
    <source>
        <dbReference type="Proteomes" id="UP000069697"/>
    </source>
</evidence>